<dbReference type="NCBIfam" id="NF008823">
    <property type="entry name" value="PRK11873.1"/>
    <property type="match status" value="1"/>
</dbReference>
<evidence type="ECO:0000256" key="8">
    <source>
        <dbReference type="ARBA" id="ARBA00048428"/>
    </source>
</evidence>
<evidence type="ECO:0000313" key="11">
    <source>
        <dbReference type="Proteomes" id="UP000318995"/>
    </source>
</evidence>
<keyword evidence="10" id="KW-0489">Methyltransferase</keyword>
<evidence type="ECO:0000259" key="9">
    <source>
        <dbReference type="Pfam" id="PF13847"/>
    </source>
</evidence>
<dbReference type="CDD" id="cd02440">
    <property type="entry name" value="AdoMet_MTases"/>
    <property type="match status" value="1"/>
</dbReference>
<evidence type="ECO:0000256" key="1">
    <source>
        <dbReference type="ARBA" id="ARBA00022679"/>
    </source>
</evidence>
<dbReference type="Pfam" id="PF13847">
    <property type="entry name" value="Methyltransf_31"/>
    <property type="match status" value="1"/>
</dbReference>
<gene>
    <name evidence="10" type="primary">ycgJ</name>
    <name evidence="10" type="ORF">Pla111_01850</name>
</gene>
<dbReference type="GO" id="GO:0032259">
    <property type="term" value="P:methylation"/>
    <property type="evidence" value="ECO:0007669"/>
    <property type="project" value="UniProtKB-KW"/>
</dbReference>
<dbReference type="Gene3D" id="3.40.50.150">
    <property type="entry name" value="Vaccinia Virus protein VP39"/>
    <property type="match status" value="1"/>
</dbReference>
<dbReference type="Proteomes" id="UP000318995">
    <property type="component" value="Unassembled WGS sequence"/>
</dbReference>
<feature type="domain" description="Methyltransferase" evidence="9">
    <location>
        <begin position="67"/>
        <end position="211"/>
    </location>
</feature>
<evidence type="ECO:0000256" key="3">
    <source>
        <dbReference type="ARBA" id="ARBA00034487"/>
    </source>
</evidence>
<comment type="catalytic activity">
    <reaction evidence="8">
        <text>arsenic triglutathione + 3 [thioredoxin]-dithiol + 3 S-adenosyl-L-methionine = trimethylarsine + 3 [thioredoxin]-disulfide + 3 glutathione + 3 S-adenosyl-L-homocysteine + 3 H(+)</text>
        <dbReference type="Rhea" id="RHEA:69432"/>
        <dbReference type="Rhea" id="RHEA-COMP:10698"/>
        <dbReference type="Rhea" id="RHEA-COMP:10700"/>
        <dbReference type="ChEBI" id="CHEBI:15378"/>
        <dbReference type="ChEBI" id="CHEBI:27130"/>
        <dbReference type="ChEBI" id="CHEBI:29950"/>
        <dbReference type="ChEBI" id="CHEBI:50058"/>
        <dbReference type="ChEBI" id="CHEBI:57856"/>
        <dbReference type="ChEBI" id="CHEBI:57925"/>
        <dbReference type="ChEBI" id="CHEBI:59789"/>
        <dbReference type="ChEBI" id="CHEBI:183640"/>
        <dbReference type="EC" id="2.1.1.137"/>
    </reaction>
</comment>
<evidence type="ECO:0000256" key="4">
    <source>
        <dbReference type="ARBA" id="ARBA00034521"/>
    </source>
</evidence>
<dbReference type="SUPFAM" id="SSF53335">
    <property type="entry name" value="S-adenosyl-L-methionine-dependent methyltransferases"/>
    <property type="match status" value="1"/>
</dbReference>
<proteinExistence type="inferred from homology"/>
<keyword evidence="1 10" id="KW-0808">Transferase</keyword>
<protein>
    <recommendedName>
        <fullName evidence="5">Arsenite methyltransferase</fullName>
        <ecNumber evidence="4">2.1.1.137</ecNumber>
    </recommendedName>
</protein>
<dbReference type="EC" id="2.1.1.137" evidence="4"/>
<dbReference type="OrthoDB" id="9772751at2"/>
<organism evidence="10 11">
    <name type="scientific">Botrimarina hoheduenensis</name>
    <dbReference type="NCBI Taxonomy" id="2528000"/>
    <lineage>
        <taxon>Bacteria</taxon>
        <taxon>Pseudomonadati</taxon>
        <taxon>Planctomycetota</taxon>
        <taxon>Planctomycetia</taxon>
        <taxon>Pirellulales</taxon>
        <taxon>Lacipirellulaceae</taxon>
        <taxon>Botrimarina</taxon>
    </lineage>
</organism>
<dbReference type="EMBL" id="SJPH01000001">
    <property type="protein sequence ID" value="TWT48417.1"/>
    <property type="molecule type" value="Genomic_DNA"/>
</dbReference>
<accession>A0A5C5WD48</accession>
<dbReference type="GO" id="GO:0030791">
    <property type="term" value="F:arsenite methyltransferase activity"/>
    <property type="evidence" value="ECO:0007669"/>
    <property type="project" value="UniProtKB-EC"/>
</dbReference>
<dbReference type="AlphaFoldDB" id="A0A5C5WD48"/>
<evidence type="ECO:0000313" key="10">
    <source>
        <dbReference type="EMBL" id="TWT48417.1"/>
    </source>
</evidence>
<dbReference type="InterPro" id="IPR025714">
    <property type="entry name" value="Methyltranfer_dom"/>
</dbReference>
<comment type="similarity">
    <text evidence="3">Belongs to the methyltransferase superfamily. Arsenite methyltransferase family.</text>
</comment>
<comment type="catalytic activity">
    <reaction evidence="7">
        <text>arsenic triglutathione + 2 [thioredoxin]-dithiol + 2 S-adenosyl-L-methionine + H2O = dimethylarsinous acid + 2 [thioredoxin]-disulfide + 3 glutathione + 2 S-adenosyl-L-homocysteine + 2 H(+)</text>
        <dbReference type="Rhea" id="RHEA:69464"/>
        <dbReference type="Rhea" id="RHEA-COMP:10698"/>
        <dbReference type="Rhea" id="RHEA-COMP:10700"/>
        <dbReference type="ChEBI" id="CHEBI:15377"/>
        <dbReference type="ChEBI" id="CHEBI:15378"/>
        <dbReference type="ChEBI" id="CHEBI:23808"/>
        <dbReference type="ChEBI" id="CHEBI:29950"/>
        <dbReference type="ChEBI" id="CHEBI:50058"/>
        <dbReference type="ChEBI" id="CHEBI:57856"/>
        <dbReference type="ChEBI" id="CHEBI:57925"/>
        <dbReference type="ChEBI" id="CHEBI:59789"/>
        <dbReference type="ChEBI" id="CHEBI:183640"/>
        <dbReference type="EC" id="2.1.1.137"/>
    </reaction>
</comment>
<evidence type="ECO:0000256" key="5">
    <source>
        <dbReference type="ARBA" id="ARBA00034545"/>
    </source>
</evidence>
<keyword evidence="2" id="KW-0949">S-adenosyl-L-methionine</keyword>
<evidence type="ECO:0000256" key="7">
    <source>
        <dbReference type="ARBA" id="ARBA00047943"/>
    </source>
</evidence>
<comment type="caution">
    <text evidence="10">The sequence shown here is derived from an EMBL/GenBank/DDBJ whole genome shotgun (WGS) entry which is preliminary data.</text>
</comment>
<dbReference type="InterPro" id="IPR029063">
    <property type="entry name" value="SAM-dependent_MTases_sf"/>
</dbReference>
<sequence>MSDPESLLQQVRKQYSAVAGLGLSSDHAGVRSVAEAFGYSAEELASIPAEANMGLSCGNPLATALLHAGEVVVDLGCGGGLDVLLAAPKVGPTGKAIGIDMSQEMVNLARRNAEKKGLANVEFHQSTIDKLPLAEESVDCVISNCVINLAPDKGAVLREVFRVLKPGGRVAVSDIALKQPLPAELATDLSAYIGCIAGAIPIEAYRQMLIDTGFGAVEVLDTGADLNAYAKAENAACCVPAPPAYGLPVVEVGGCCGSPNPSATSEIHSQLVELLTRYDVNEFAASVRIYAIKSTA</sequence>
<evidence type="ECO:0000256" key="2">
    <source>
        <dbReference type="ARBA" id="ARBA00022691"/>
    </source>
</evidence>
<evidence type="ECO:0000256" key="6">
    <source>
        <dbReference type="ARBA" id="ARBA00047941"/>
    </source>
</evidence>
<dbReference type="InterPro" id="IPR026669">
    <property type="entry name" value="Arsenite_MeTrfase-like"/>
</dbReference>
<dbReference type="RefSeq" id="WP_146570469.1">
    <property type="nucleotide sequence ID" value="NZ_SJPH01000001.1"/>
</dbReference>
<dbReference type="PANTHER" id="PTHR43675:SF8">
    <property type="entry name" value="ARSENITE METHYLTRANSFERASE"/>
    <property type="match status" value="1"/>
</dbReference>
<name>A0A5C5WD48_9BACT</name>
<reference evidence="10 11" key="1">
    <citation type="submission" date="2019-02" db="EMBL/GenBank/DDBJ databases">
        <title>Deep-cultivation of Planctomycetes and their phenomic and genomic characterization uncovers novel biology.</title>
        <authorList>
            <person name="Wiegand S."/>
            <person name="Jogler M."/>
            <person name="Boedeker C."/>
            <person name="Pinto D."/>
            <person name="Vollmers J."/>
            <person name="Rivas-Marin E."/>
            <person name="Kohn T."/>
            <person name="Peeters S.H."/>
            <person name="Heuer A."/>
            <person name="Rast P."/>
            <person name="Oberbeckmann S."/>
            <person name="Bunk B."/>
            <person name="Jeske O."/>
            <person name="Meyerdierks A."/>
            <person name="Storesund J.E."/>
            <person name="Kallscheuer N."/>
            <person name="Luecker S."/>
            <person name="Lage O.M."/>
            <person name="Pohl T."/>
            <person name="Merkel B.J."/>
            <person name="Hornburger P."/>
            <person name="Mueller R.-W."/>
            <person name="Bruemmer F."/>
            <person name="Labrenz M."/>
            <person name="Spormann A.M."/>
            <person name="Op Den Camp H."/>
            <person name="Overmann J."/>
            <person name="Amann R."/>
            <person name="Jetten M.S.M."/>
            <person name="Mascher T."/>
            <person name="Medema M.H."/>
            <person name="Devos D.P."/>
            <person name="Kaster A.-K."/>
            <person name="Ovreas L."/>
            <person name="Rohde M."/>
            <person name="Galperin M.Y."/>
            <person name="Jogler C."/>
        </authorList>
    </citation>
    <scope>NUCLEOTIDE SEQUENCE [LARGE SCALE GENOMIC DNA]</scope>
    <source>
        <strain evidence="10 11">Pla111</strain>
    </source>
</reference>
<comment type="catalytic activity">
    <reaction evidence="6">
        <text>arsenic triglutathione + [thioredoxin]-dithiol + S-adenosyl-L-methionine + 2 H2O = methylarsonous acid + [thioredoxin]-disulfide + 3 glutathione + S-adenosyl-L-homocysteine + H(+)</text>
        <dbReference type="Rhea" id="RHEA:69460"/>
        <dbReference type="Rhea" id="RHEA-COMP:10698"/>
        <dbReference type="Rhea" id="RHEA-COMP:10700"/>
        <dbReference type="ChEBI" id="CHEBI:15377"/>
        <dbReference type="ChEBI" id="CHEBI:15378"/>
        <dbReference type="ChEBI" id="CHEBI:17826"/>
        <dbReference type="ChEBI" id="CHEBI:29950"/>
        <dbReference type="ChEBI" id="CHEBI:50058"/>
        <dbReference type="ChEBI" id="CHEBI:57856"/>
        <dbReference type="ChEBI" id="CHEBI:57925"/>
        <dbReference type="ChEBI" id="CHEBI:59789"/>
        <dbReference type="ChEBI" id="CHEBI:183640"/>
        <dbReference type="EC" id="2.1.1.137"/>
    </reaction>
</comment>
<keyword evidence="11" id="KW-1185">Reference proteome</keyword>
<dbReference type="PANTHER" id="PTHR43675">
    <property type="entry name" value="ARSENITE METHYLTRANSFERASE"/>
    <property type="match status" value="1"/>
</dbReference>